<name>A0A9D9HE78_9BACT</name>
<feature type="region of interest" description="Disordered" evidence="1">
    <location>
        <begin position="1"/>
        <end position="20"/>
    </location>
</feature>
<sequence>TMPRRLPRKRRFESRPHRRKKEVWNQNPDLFFVVGTRDPMPPLGAVKMAQAILTGDKTMPRRLPRKRGFESRPHRRK</sequence>
<reference evidence="2" key="2">
    <citation type="journal article" date="2021" name="PeerJ">
        <title>Extensive microbial diversity within the chicken gut microbiome revealed by metagenomics and culture.</title>
        <authorList>
            <person name="Gilroy R."/>
            <person name="Ravi A."/>
            <person name="Getino M."/>
            <person name="Pursley I."/>
            <person name="Horton D.L."/>
            <person name="Alikhan N.F."/>
            <person name="Baker D."/>
            <person name="Gharbi K."/>
            <person name="Hall N."/>
            <person name="Watson M."/>
            <person name="Adriaenssens E.M."/>
            <person name="Foster-Nyarko E."/>
            <person name="Jarju S."/>
            <person name="Secka A."/>
            <person name="Antonio M."/>
            <person name="Oren A."/>
            <person name="Chaudhuri R.R."/>
            <person name="La Ragione R."/>
            <person name="Hildebrand F."/>
            <person name="Pallen M.J."/>
        </authorList>
    </citation>
    <scope>NUCLEOTIDE SEQUENCE</scope>
    <source>
        <strain evidence="2">D3-1215</strain>
    </source>
</reference>
<evidence type="ECO:0000313" key="3">
    <source>
        <dbReference type="Proteomes" id="UP000823637"/>
    </source>
</evidence>
<protein>
    <submittedName>
        <fullName evidence="2">Uncharacterized protein</fullName>
    </submittedName>
</protein>
<dbReference type="AlphaFoldDB" id="A0A9D9HE78"/>
<evidence type="ECO:0000256" key="1">
    <source>
        <dbReference type="SAM" id="MobiDB-lite"/>
    </source>
</evidence>
<accession>A0A9D9HE78</accession>
<proteinExistence type="predicted"/>
<feature type="non-terminal residue" evidence="2">
    <location>
        <position position="1"/>
    </location>
</feature>
<dbReference type="EMBL" id="JADIMR010000053">
    <property type="protein sequence ID" value="MBO8446853.1"/>
    <property type="molecule type" value="Genomic_DNA"/>
</dbReference>
<feature type="region of interest" description="Disordered" evidence="1">
    <location>
        <begin position="56"/>
        <end position="77"/>
    </location>
</feature>
<reference evidence="2" key="1">
    <citation type="submission" date="2020-10" db="EMBL/GenBank/DDBJ databases">
        <authorList>
            <person name="Gilroy R."/>
        </authorList>
    </citation>
    <scope>NUCLEOTIDE SEQUENCE</scope>
    <source>
        <strain evidence="2">D3-1215</strain>
    </source>
</reference>
<evidence type="ECO:0000313" key="2">
    <source>
        <dbReference type="EMBL" id="MBO8446853.1"/>
    </source>
</evidence>
<gene>
    <name evidence="2" type="ORF">IAC32_03800</name>
</gene>
<dbReference type="Proteomes" id="UP000823637">
    <property type="component" value="Unassembled WGS sequence"/>
</dbReference>
<organism evidence="2 3">
    <name type="scientific">Candidatus Enterocola intestinipullorum</name>
    <dbReference type="NCBI Taxonomy" id="2840783"/>
    <lineage>
        <taxon>Bacteria</taxon>
        <taxon>Pseudomonadati</taxon>
        <taxon>Bacteroidota</taxon>
        <taxon>Bacteroidia</taxon>
        <taxon>Bacteroidales</taxon>
        <taxon>Candidatus Enterocola</taxon>
    </lineage>
</organism>
<comment type="caution">
    <text evidence="2">The sequence shown here is derived from an EMBL/GenBank/DDBJ whole genome shotgun (WGS) entry which is preliminary data.</text>
</comment>
<feature type="compositionally biased region" description="Basic and acidic residues" evidence="1">
    <location>
        <begin position="67"/>
        <end position="77"/>
    </location>
</feature>